<evidence type="ECO:0000259" key="5">
    <source>
        <dbReference type="PROSITE" id="PS50977"/>
    </source>
</evidence>
<dbReference type="PANTHER" id="PTHR30055:SF234">
    <property type="entry name" value="HTH-TYPE TRANSCRIPTIONAL REGULATOR BETI"/>
    <property type="match status" value="1"/>
</dbReference>
<evidence type="ECO:0000313" key="6">
    <source>
        <dbReference type="EMBL" id="PWV71066.1"/>
    </source>
</evidence>
<feature type="domain" description="HTH tetR-type" evidence="5">
    <location>
        <begin position="17"/>
        <end position="77"/>
    </location>
</feature>
<dbReference type="Gene3D" id="1.10.357.10">
    <property type="entry name" value="Tetracycline Repressor, domain 2"/>
    <property type="match status" value="1"/>
</dbReference>
<keyword evidence="2 4" id="KW-0238">DNA-binding</keyword>
<dbReference type="PANTHER" id="PTHR30055">
    <property type="entry name" value="HTH-TYPE TRANSCRIPTIONAL REGULATOR RUTR"/>
    <property type="match status" value="1"/>
</dbReference>
<dbReference type="InterPro" id="IPR001647">
    <property type="entry name" value="HTH_TetR"/>
</dbReference>
<protein>
    <submittedName>
        <fullName evidence="6">TetR family transcriptional regulator</fullName>
    </submittedName>
</protein>
<dbReference type="InterPro" id="IPR009057">
    <property type="entry name" value="Homeodomain-like_sf"/>
</dbReference>
<proteinExistence type="predicted"/>
<evidence type="ECO:0000256" key="2">
    <source>
        <dbReference type="ARBA" id="ARBA00023125"/>
    </source>
</evidence>
<evidence type="ECO:0000256" key="1">
    <source>
        <dbReference type="ARBA" id="ARBA00023015"/>
    </source>
</evidence>
<gene>
    <name evidence="6" type="ORF">DFR69_11155</name>
</gene>
<evidence type="ECO:0000256" key="4">
    <source>
        <dbReference type="PROSITE-ProRule" id="PRU00335"/>
    </source>
</evidence>
<keyword evidence="3" id="KW-0804">Transcription</keyword>
<dbReference type="InterPro" id="IPR050109">
    <property type="entry name" value="HTH-type_TetR-like_transc_reg"/>
</dbReference>
<dbReference type="EMBL" id="QGTL01000011">
    <property type="protein sequence ID" value="PWV71066.1"/>
    <property type="molecule type" value="Genomic_DNA"/>
</dbReference>
<dbReference type="GO" id="GO:0000976">
    <property type="term" value="F:transcription cis-regulatory region binding"/>
    <property type="evidence" value="ECO:0007669"/>
    <property type="project" value="TreeGrafter"/>
</dbReference>
<organism evidence="6 7">
    <name type="scientific">Nocardia neocaledoniensis</name>
    <dbReference type="NCBI Taxonomy" id="236511"/>
    <lineage>
        <taxon>Bacteria</taxon>
        <taxon>Bacillati</taxon>
        <taxon>Actinomycetota</taxon>
        <taxon>Actinomycetes</taxon>
        <taxon>Mycobacteriales</taxon>
        <taxon>Nocardiaceae</taxon>
        <taxon>Nocardia</taxon>
    </lineage>
</organism>
<accession>A0A317N6X8</accession>
<dbReference type="PROSITE" id="PS50977">
    <property type="entry name" value="HTH_TETR_2"/>
    <property type="match status" value="1"/>
</dbReference>
<dbReference type="Pfam" id="PF00440">
    <property type="entry name" value="TetR_N"/>
    <property type="match status" value="1"/>
</dbReference>
<dbReference type="SUPFAM" id="SSF46689">
    <property type="entry name" value="Homeodomain-like"/>
    <property type="match status" value="1"/>
</dbReference>
<dbReference type="Proteomes" id="UP000246410">
    <property type="component" value="Unassembled WGS sequence"/>
</dbReference>
<name>A0A317N6X8_9NOCA</name>
<feature type="DNA-binding region" description="H-T-H motif" evidence="4">
    <location>
        <begin position="40"/>
        <end position="59"/>
    </location>
</feature>
<dbReference type="RefSeq" id="WP_110040166.1">
    <property type="nucleotide sequence ID" value="NZ_QGTL01000011.1"/>
</dbReference>
<evidence type="ECO:0000313" key="7">
    <source>
        <dbReference type="Proteomes" id="UP000246410"/>
    </source>
</evidence>
<dbReference type="AlphaFoldDB" id="A0A317N6X8"/>
<keyword evidence="1" id="KW-0805">Transcription regulation</keyword>
<keyword evidence="7" id="KW-1185">Reference proteome</keyword>
<comment type="caution">
    <text evidence="6">The sequence shown here is derived from an EMBL/GenBank/DDBJ whole genome shotgun (WGS) entry which is preliminary data.</text>
</comment>
<evidence type="ECO:0000256" key="3">
    <source>
        <dbReference type="ARBA" id="ARBA00023163"/>
    </source>
</evidence>
<dbReference type="GO" id="GO:0003700">
    <property type="term" value="F:DNA-binding transcription factor activity"/>
    <property type="evidence" value="ECO:0007669"/>
    <property type="project" value="TreeGrafter"/>
</dbReference>
<sequence>MTASTPRARRSQQERRAVTVDRLVAATVETILELGYYRTSVKEICTRAGLSVGAMFRQFDSRLELIGKVALDLTEQILESYRSAAKVLQAQPDPRRSAIEFLAASASAPLTDVWRELMMAARTDAELRAMIAPSLPLLYEGAYELTEELGLFGNVPESERRVLLFSMMHMFSGATLTRPIYPLPDIDEQRVSLAAHYLSLAADLEPSIPGEVTT</sequence>
<reference evidence="6 7" key="1">
    <citation type="submission" date="2018-05" db="EMBL/GenBank/DDBJ databases">
        <title>Genomic Encyclopedia of Type Strains, Phase IV (KMG-IV): sequencing the most valuable type-strain genomes for metagenomic binning, comparative biology and taxonomic classification.</title>
        <authorList>
            <person name="Goeker M."/>
        </authorList>
    </citation>
    <scope>NUCLEOTIDE SEQUENCE [LARGE SCALE GENOMIC DNA]</scope>
    <source>
        <strain evidence="6 7">DSM 44717</strain>
    </source>
</reference>